<dbReference type="SUPFAM" id="SSF54909">
    <property type="entry name" value="Dimeric alpha+beta barrel"/>
    <property type="match status" value="1"/>
</dbReference>
<dbReference type="SMART" id="SM00344">
    <property type="entry name" value="HTH_ASNC"/>
    <property type="match status" value="1"/>
</dbReference>
<reference evidence="6" key="1">
    <citation type="journal article" date="2019" name="Int. J. Syst. Evol. Microbiol.">
        <title>The Global Catalogue of Microorganisms (GCM) 10K type strain sequencing project: providing services to taxonomists for standard genome sequencing and annotation.</title>
        <authorList>
            <consortium name="The Broad Institute Genomics Platform"/>
            <consortium name="The Broad Institute Genome Sequencing Center for Infectious Disease"/>
            <person name="Wu L."/>
            <person name="Ma J."/>
        </authorList>
    </citation>
    <scope>NUCLEOTIDE SEQUENCE [LARGE SCALE GENOMIC DNA]</scope>
    <source>
        <strain evidence="6">JCM 30331</strain>
    </source>
</reference>
<dbReference type="InterPro" id="IPR019887">
    <property type="entry name" value="Tscrpt_reg_AsnC/Lrp_C"/>
</dbReference>
<dbReference type="InterPro" id="IPR036388">
    <property type="entry name" value="WH-like_DNA-bd_sf"/>
</dbReference>
<evidence type="ECO:0000313" key="6">
    <source>
        <dbReference type="Proteomes" id="UP000647587"/>
    </source>
</evidence>
<keyword evidence="1" id="KW-0805">Transcription regulation</keyword>
<keyword evidence="3" id="KW-0804">Transcription</keyword>
<dbReference type="Pfam" id="PF01037">
    <property type="entry name" value="AsnC_trans_reg"/>
    <property type="match status" value="1"/>
</dbReference>
<dbReference type="PANTHER" id="PTHR30154">
    <property type="entry name" value="LEUCINE-RESPONSIVE REGULATORY PROTEIN"/>
    <property type="match status" value="1"/>
</dbReference>
<dbReference type="InterPro" id="IPR000485">
    <property type="entry name" value="AsnC-type_HTH_dom"/>
</dbReference>
<feature type="domain" description="HTH asnC-type" evidence="4">
    <location>
        <begin position="4"/>
        <end position="65"/>
    </location>
</feature>
<dbReference type="PROSITE" id="PS00519">
    <property type="entry name" value="HTH_ASNC_1"/>
    <property type="match status" value="1"/>
</dbReference>
<evidence type="ECO:0000259" key="4">
    <source>
        <dbReference type="PROSITE" id="PS50956"/>
    </source>
</evidence>
<dbReference type="Proteomes" id="UP000647587">
    <property type="component" value="Unassembled WGS sequence"/>
</dbReference>
<evidence type="ECO:0000256" key="1">
    <source>
        <dbReference type="ARBA" id="ARBA00023015"/>
    </source>
</evidence>
<dbReference type="Gene3D" id="1.10.10.10">
    <property type="entry name" value="Winged helix-like DNA-binding domain superfamily/Winged helix DNA-binding domain"/>
    <property type="match status" value="1"/>
</dbReference>
<dbReference type="Pfam" id="PF13404">
    <property type="entry name" value="HTH_AsnC-type"/>
    <property type="match status" value="1"/>
</dbReference>
<dbReference type="InterPro" id="IPR019885">
    <property type="entry name" value="Tscrpt_reg_HTH_AsnC-type_CS"/>
</dbReference>
<accession>A0ABQ2F183</accession>
<dbReference type="InterPro" id="IPR011008">
    <property type="entry name" value="Dimeric_a/b-barrel"/>
</dbReference>
<dbReference type="EMBL" id="BMPP01000023">
    <property type="protein sequence ID" value="GGK40738.1"/>
    <property type="molecule type" value="Genomic_DNA"/>
</dbReference>
<dbReference type="RefSeq" id="WP_189011620.1">
    <property type="nucleotide sequence ID" value="NZ_BMPP01000023.1"/>
</dbReference>
<evidence type="ECO:0000256" key="3">
    <source>
        <dbReference type="ARBA" id="ARBA00023163"/>
    </source>
</evidence>
<dbReference type="PROSITE" id="PS50956">
    <property type="entry name" value="HTH_ASNC_2"/>
    <property type="match status" value="1"/>
</dbReference>
<name>A0ABQ2F183_9DEIO</name>
<organism evidence="5 6">
    <name type="scientific">Deinococcus malanensis</name>
    <dbReference type="NCBI Taxonomy" id="1706855"/>
    <lineage>
        <taxon>Bacteria</taxon>
        <taxon>Thermotogati</taxon>
        <taxon>Deinococcota</taxon>
        <taxon>Deinococci</taxon>
        <taxon>Deinococcales</taxon>
        <taxon>Deinococcaceae</taxon>
        <taxon>Deinococcus</taxon>
    </lineage>
</organism>
<comment type="caution">
    <text evidence="5">The sequence shown here is derived from an EMBL/GenBank/DDBJ whole genome shotgun (WGS) entry which is preliminary data.</text>
</comment>
<protein>
    <submittedName>
        <fullName evidence="5">AsnC family transcriptional regulator</fullName>
    </submittedName>
</protein>
<dbReference type="PANTHER" id="PTHR30154:SF53">
    <property type="entry name" value="HTH-TYPE TRANSCRIPTIONAL REGULATOR LRPC"/>
    <property type="match status" value="1"/>
</dbReference>
<keyword evidence="2" id="KW-0238">DNA-binding</keyword>
<dbReference type="InterPro" id="IPR019888">
    <property type="entry name" value="Tscrpt_reg_AsnC-like"/>
</dbReference>
<dbReference type="InterPro" id="IPR036390">
    <property type="entry name" value="WH_DNA-bd_sf"/>
</dbReference>
<dbReference type="PRINTS" id="PR00033">
    <property type="entry name" value="HTHASNC"/>
</dbReference>
<dbReference type="SUPFAM" id="SSF46785">
    <property type="entry name" value="Winged helix' DNA-binding domain"/>
    <property type="match status" value="1"/>
</dbReference>
<proteinExistence type="predicted"/>
<evidence type="ECO:0000313" key="5">
    <source>
        <dbReference type="EMBL" id="GGK40738.1"/>
    </source>
</evidence>
<evidence type="ECO:0000256" key="2">
    <source>
        <dbReference type="ARBA" id="ARBA00023125"/>
    </source>
</evidence>
<gene>
    <name evidence="5" type="ORF">GCM10008955_38120</name>
</gene>
<keyword evidence="6" id="KW-1185">Reference proteome</keyword>
<dbReference type="Gene3D" id="3.30.70.920">
    <property type="match status" value="1"/>
</dbReference>
<sequence>MIQLDEADRTILVLLQQDDRQTYVQIGAQVGLSPATVHDRVRKLERRGALMGYQARVSPRAVGLPVTAFISLNLDGGQSCRSVTPTLEAFPEIEECHSVAGDTDLLLKVRVPSTEALEELNYRLKCLEGVVRTQSLIILSTRFEDRPRIPAPLGREEHV</sequence>